<reference evidence="2 3" key="1">
    <citation type="submission" date="2012-08" db="EMBL/GenBank/DDBJ databases">
        <title>Oryza genome evolution.</title>
        <authorList>
            <person name="Wing R.A."/>
        </authorList>
    </citation>
    <scope>NUCLEOTIDE SEQUENCE</scope>
</reference>
<reference evidence="2" key="3">
    <citation type="submission" date="2015-04" db="UniProtKB">
        <authorList>
            <consortium name="EnsemblPlants"/>
        </authorList>
    </citation>
    <scope>IDENTIFICATION</scope>
</reference>
<organism evidence="2 3">
    <name type="scientific">Leersia perrieri</name>
    <dbReference type="NCBI Taxonomy" id="77586"/>
    <lineage>
        <taxon>Eukaryota</taxon>
        <taxon>Viridiplantae</taxon>
        <taxon>Streptophyta</taxon>
        <taxon>Embryophyta</taxon>
        <taxon>Tracheophyta</taxon>
        <taxon>Spermatophyta</taxon>
        <taxon>Magnoliopsida</taxon>
        <taxon>Liliopsida</taxon>
        <taxon>Poales</taxon>
        <taxon>Poaceae</taxon>
        <taxon>BOP clade</taxon>
        <taxon>Oryzoideae</taxon>
        <taxon>Oryzeae</taxon>
        <taxon>Oryzinae</taxon>
        <taxon>Leersia</taxon>
    </lineage>
</organism>
<dbReference type="HOGENOM" id="CLU_2674654_0_0_1"/>
<proteinExistence type="predicted"/>
<evidence type="ECO:0000313" key="3">
    <source>
        <dbReference type="Proteomes" id="UP000032180"/>
    </source>
</evidence>
<dbReference type="Proteomes" id="UP000032180">
    <property type="component" value="Chromosome 11"/>
</dbReference>
<feature type="region of interest" description="Disordered" evidence="1">
    <location>
        <begin position="27"/>
        <end position="50"/>
    </location>
</feature>
<feature type="compositionally biased region" description="Basic and acidic residues" evidence="1">
    <location>
        <begin position="35"/>
        <end position="44"/>
    </location>
</feature>
<protein>
    <submittedName>
        <fullName evidence="2">Uncharacterized protein</fullName>
    </submittedName>
</protein>
<sequence length="90" mass="9860">MAEYLFNNPIVMLGQSIDETISMSNLKSTNRRVRHPLDGGDQKRYASHGTRSTALPCNSLANPKPILVCASLPRNATSPYNSSKGMILKI</sequence>
<dbReference type="AlphaFoldDB" id="A0A0D9XS05"/>
<dbReference type="EnsemblPlants" id="LPERR11G10600.1">
    <property type="protein sequence ID" value="LPERR11G10600.1"/>
    <property type="gene ID" value="LPERR11G10600"/>
</dbReference>
<name>A0A0D9XS05_9ORYZ</name>
<dbReference type="Gramene" id="LPERR11G10600.1">
    <property type="protein sequence ID" value="LPERR11G10600.1"/>
    <property type="gene ID" value="LPERR11G10600"/>
</dbReference>
<evidence type="ECO:0000256" key="1">
    <source>
        <dbReference type="SAM" id="MobiDB-lite"/>
    </source>
</evidence>
<keyword evidence="3" id="KW-1185">Reference proteome</keyword>
<reference evidence="3" key="2">
    <citation type="submission" date="2013-12" db="EMBL/GenBank/DDBJ databases">
        <authorList>
            <person name="Yu Y."/>
            <person name="Lee S."/>
            <person name="de Baynast K."/>
            <person name="Wissotski M."/>
            <person name="Liu L."/>
            <person name="Talag J."/>
            <person name="Goicoechea J."/>
            <person name="Angelova A."/>
            <person name="Jetty R."/>
            <person name="Kudrna D."/>
            <person name="Golser W."/>
            <person name="Rivera L."/>
            <person name="Zhang J."/>
            <person name="Wing R."/>
        </authorList>
    </citation>
    <scope>NUCLEOTIDE SEQUENCE</scope>
</reference>
<accession>A0A0D9XS05</accession>
<evidence type="ECO:0000313" key="2">
    <source>
        <dbReference type="EnsemblPlants" id="LPERR11G10600.1"/>
    </source>
</evidence>